<comment type="caution">
    <text evidence="2">The sequence shown here is derived from an EMBL/GenBank/DDBJ whole genome shotgun (WGS) entry which is preliminary data.</text>
</comment>
<reference evidence="2" key="2">
    <citation type="journal article" date="2022" name="Sci. Total Environ.">
        <title>Prevalence, transmission, and molecular epidemiology of tet(X)-positive bacteria among humans, animals, and environmental niches in China: An epidemiological, and genomic-based study.</title>
        <authorList>
            <person name="Dong N."/>
            <person name="Zeng Y."/>
            <person name="Cai C."/>
            <person name="Sun C."/>
            <person name="Lu J."/>
            <person name="Liu C."/>
            <person name="Zhou H."/>
            <person name="Sun Q."/>
            <person name="Shu L."/>
            <person name="Wang H."/>
            <person name="Wang Y."/>
            <person name="Wang S."/>
            <person name="Wu C."/>
            <person name="Chan E.W."/>
            <person name="Chen G."/>
            <person name="Shen Z."/>
            <person name="Chen S."/>
            <person name="Zhang R."/>
        </authorList>
    </citation>
    <scope>NUCLEOTIDE SEQUENCE</scope>
    <source>
        <strain evidence="2">DF46-2-2</strain>
    </source>
</reference>
<dbReference type="RefSeq" id="WP_286594510.1">
    <property type="nucleotide sequence ID" value="NZ_JACANB010000012.1"/>
</dbReference>
<gene>
    <name evidence="2" type="ORF">HX099_11390</name>
</gene>
<feature type="chain" id="PRO_5043767769" evidence="1">
    <location>
        <begin position="22"/>
        <end position="145"/>
    </location>
</feature>
<accession>A0AAW7DX31</accession>
<proteinExistence type="predicted"/>
<evidence type="ECO:0000313" key="3">
    <source>
        <dbReference type="Proteomes" id="UP001173465"/>
    </source>
</evidence>
<dbReference type="Pfam" id="PF04214">
    <property type="entry name" value="DUF411"/>
    <property type="match status" value="1"/>
</dbReference>
<dbReference type="AlphaFoldDB" id="A0AAW7DX31"/>
<protein>
    <submittedName>
        <fullName evidence="2">CopG family transcriptional regulator</fullName>
    </submittedName>
</protein>
<dbReference type="Proteomes" id="UP001173465">
    <property type="component" value="Unassembled WGS sequence"/>
</dbReference>
<evidence type="ECO:0000256" key="1">
    <source>
        <dbReference type="SAM" id="SignalP"/>
    </source>
</evidence>
<dbReference type="EMBL" id="JACANB010000012">
    <property type="protein sequence ID" value="MDM1697256.1"/>
    <property type="molecule type" value="Genomic_DNA"/>
</dbReference>
<dbReference type="InterPro" id="IPR007332">
    <property type="entry name" value="DUF411"/>
</dbReference>
<evidence type="ECO:0000313" key="2">
    <source>
        <dbReference type="EMBL" id="MDM1697256.1"/>
    </source>
</evidence>
<feature type="signal peptide" evidence="1">
    <location>
        <begin position="1"/>
        <end position="21"/>
    </location>
</feature>
<name>A0AAW7DX31_9GAMM</name>
<keyword evidence="1" id="KW-0732">Signal</keyword>
<reference evidence="2" key="1">
    <citation type="submission" date="2020-06" db="EMBL/GenBank/DDBJ databases">
        <authorList>
            <person name="Dong N."/>
        </authorList>
    </citation>
    <scope>NUCLEOTIDE SEQUENCE</scope>
    <source>
        <strain evidence="2">DF46-2-2</strain>
    </source>
</reference>
<organism evidence="2 3">
    <name type="scientific">Thiopseudomonas alkaliphila</name>
    <dbReference type="NCBI Taxonomy" id="1697053"/>
    <lineage>
        <taxon>Bacteria</taxon>
        <taxon>Pseudomonadati</taxon>
        <taxon>Pseudomonadota</taxon>
        <taxon>Gammaproteobacteria</taxon>
        <taxon>Pseudomonadales</taxon>
        <taxon>Pseudomonadaceae</taxon>
        <taxon>Thiopseudomonas</taxon>
    </lineage>
</organism>
<sequence length="145" mass="15876">MSKIVSMVAGFGALFSVVAQANQPVEVTMHKDPFCGCCTEYAHYLEENGYKVTLIDHYNMLPVKQKLGTHKAASCHTLEIENYVVEGHVPVAAIERMLKEQPDIKGIALPGMPINSPGMGPEKKGSLRVLKLDHSSNPSGLYMHL</sequence>